<keyword evidence="3" id="KW-1003">Cell membrane</keyword>
<dbReference type="PANTHER" id="PTHR30193">
    <property type="entry name" value="ABC TRANSPORTER PERMEASE PROTEIN"/>
    <property type="match status" value="1"/>
</dbReference>
<keyword evidence="6 7" id="KW-0472">Membrane</keyword>
<dbReference type="Proteomes" id="UP001596496">
    <property type="component" value="Unassembled WGS sequence"/>
</dbReference>
<keyword evidence="2 7" id="KW-0813">Transport</keyword>
<evidence type="ECO:0000256" key="6">
    <source>
        <dbReference type="ARBA" id="ARBA00023136"/>
    </source>
</evidence>
<name>A0ABW2PK56_9ACTN</name>
<feature type="transmembrane region" description="Helical" evidence="7">
    <location>
        <begin position="193"/>
        <end position="213"/>
    </location>
</feature>
<comment type="caution">
    <text evidence="10">The sequence shown here is derived from an EMBL/GenBank/DDBJ whole genome shotgun (WGS) entry which is preliminary data.</text>
</comment>
<feature type="transmembrane region" description="Helical" evidence="7">
    <location>
        <begin position="46"/>
        <end position="72"/>
    </location>
</feature>
<reference evidence="11" key="1">
    <citation type="journal article" date="2019" name="Int. J. Syst. Evol. Microbiol.">
        <title>The Global Catalogue of Microorganisms (GCM) 10K type strain sequencing project: providing services to taxonomists for standard genome sequencing and annotation.</title>
        <authorList>
            <consortium name="The Broad Institute Genomics Platform"/>
            <consortium name="The Broad Institute Genome Sequencing Center for Infectious Disease"/>
            <person name="Wu L."/>
            <person name="Ma J."/>
        </authorList>
    </citation>
    <scope>NUCLEOTIDE SEQUENCE [LARGE SCALE GENOMIC DNA]</scope>
    <source>
        <strain evidence="11">CECT 7649</strain>
    </source>
</reference>
<evidence type="ECO:0000256" key="7">
    <source>
        <dbReference type="RuleBase" id="RU363032"/>
    </source>
</evidence>
<dbReference type="EMBL" id="JBHTCG010000040">
    <property type="protein sequence ID" value="MFC7387586.1"/>
    <property type="molecule type" value="Genomic_DNA"/>
</dbReference>
<evidence type="ECO:0000256" key="8">
    <source>
        <dbReference type="SAM" id="MobiDB-lite"/>
    </source>
</evidence>
<feature type="domain" description="ABC transmembrane type-1" evidence="9">
    <location>
        <begin position="112"/>
        <end position="326"/>
    </location>
</feature>
<evidence type="ECO:0000256" key="4">
    <source>
        <dbReference type="ARBA" id="ARBA00022692"/>
    </source>
</evidence>
<evidence type="ECO:0000256" key="2">
    <source>
        <dbReference type="ARBA" id="ARBA00022448"/>
    </source>
</evidence>
<keyword evidence="4 7" id="KW-0812">Transmembrane</keyword>
<evidence type="ECO:0000259" key="9">
    <source>
        <dbReference type="PROSITE" id="PS50928"/>
    </source>
</evidence>
<evidence type="ECO:0000256" key="3">
    <source>
        <dbReference type="ARBA" id="ARBA00022475"/>
    </source>
</evidence>
<feature type="transmembrane region" description="Helical" evidence="7">
    <location>
        <begin position="112"/>
        <end position="137"/>
    </location>
</feature>
<feature type="transmembrane region" description="Helical" evidence="7">
    <location>
        <begin position="253"/>
        <end position="270"/>
    </location>
</feature>
<feature type="transmembrane region" description="Helical" evidence="7">
    <location>
        <begin position="309"/>
        <end position="328"/>
    </location>
</feature>
<dbReference type="CDD" id="cd06261">
    <property type="entry name" value="TM_PBP2"/>
    <property type="match status" value="1"/>
</dbReference>
<gene>
    <name evidence="10" type="ORF">ACFQSB_35650</name>
</gene>
<protein>
    <submittedName>
        <fullName evidence="10">Carbohydrate ABC transporter permease</fullName>
    </submittedName>
</protein>
<dbReference type="InterPro" id="IPR051393">
    <property type="entry name" value="ABC_transporter_permease"/>
</dbReference>
<comment type="subcellular location">
    <subcellularLocation>
        <location evidence="1 7">Cell membrane</location>
        <topology evidence="1 7">Multi-pass membrane protein</topology>
    </subcellularLocation>
</comment>
<feature type="region of interest" description="Disordered" evidence="8">
    <location>
        <begin position="1"/>
        <end position="29"/>
    </location>
</feature>
<dbReference type="Pfam" id="PF00528">
    <property type="entry name" value="BPD_transp_1"/>
    <property type="match status" value="1"/>
</dbReference>
<accession>A0ABW2PK56</accession>
<evidence type="ECO:0000313" key="10">
    <source>
        <dbReference type="EMBL" id="MFC7387586.1"/>
    </source>
</evidence>
<dbReference type="InterPro" id="IPR035906">
    <property type="entry name" value="MetI-like_sf"/>
</dbReference>
<dbReference type="RefSeq" id="WP_354921092.1">
    <property type="nucleotide sequence ID" value="NZ_JBHTCG010000040.1"/>
</dbReference>
<dbReference type="InterPro" id="IPR000515">
    <property type="entry name" value="MetI-like"/>
</dbReference>
<dbReference type="PANTHER" id="PTHR30193:SF37">
    <property type="entry name" value="INNER MEMBRANE ABC TRANSPORTER PERMEASE PROTEIN YCJO"/>
    <property type="match status" value="1"/>
</dbReference>
<dbReference type="Gene3D" id="1.10.3720.10">
    <property type="entry name" value="MetI-like"/>
    <property type="match status" value="1"/>
</dbReference>
<evidence type="ECO:0000256" key="1">
    <source>
        <dbReference type="ARBA" id="ARBA00004651"/>
    </source>
</evidence>
<proteinExistence type="inferred from homology"/>
<feature type="transmembrane region" description="Helical" evidence="7">
    <location>
        <begin position="149"/>
        <end position="169"/>
    </location>
</feature>
<dbReference type="SUPFAM" id="SSF161098">
    <property type="entry name" value="MetI-like"/>
    <property type="match status" value="1"/>
</dbReference>
<keyword evidence="5 7" id="KW-1133">Transmembrane helix</keyword>
<dbReference type="PROSITE" id="PS50928">
    <property type="entry name" value="ABC_TM1"/>
    <property type="match status" value="1"/>
</dbReference>
<comment type="similarity">
    <text evidence="7">Belongs to the binding-protein-dependent transport system permease family.</text>
</comment>
<evidence type="ECO:0000313" key="11">
    <source>
        <dbReference type="Proteomes" id="UP001596496"/>
    </source>
</evidence>
<keyword evidence="11" id="KW-1185">Reference proteome</keyword>
<organism evidence="10 11">
    <name type="scientific">Sphaerisporangium rhizosphaerae</name>
    <dbReference type="NCBI Taxonomy" id="2269375"/>
    <lineage>
        <taxon>Bacteria</taxon>
        <taxon>Bacillati</taxon>
        <taxon>Actinomycetota</taxon>
        <taxon>Actinomycetes</taxon>
        <taxon>Streptosporangiales</taxon>
        <taxon>Streptosporangiaceae</taxon>
        <taxon>Sphaerisporangium</taxon>
    </lineage>
</organism>
<sequence length="337" mass="37182">MVARTTPHHDERRTAATAHGGPRPPGAGRRAAAGLLARLRRAGLPYLLILPAILLELLIHVIPMLVGAWMSFLRLTQFFIRNWSAAPFAGLANYKVAVDVDSAVGAALLHSFLVTVVFTVLAVGLSWLFGTAGAVLMQGAFRGRGLLRTLFLVPYALPVYAGVITWSFMFQRDTGLVNHVLVDQLHLFGDRPFWLIGGNSFAAVVVVCVWRTWPFAFLILMAGLQNIDNDLYEASAIDGAGWWRQLRSITMPMLRPVNQVLLLVLFLWTFNDFNTPYVLFGKAAPPQADLISVHIYQSSFITWNFGSGSAMSVLLLLFLLLVTAVYLVTTSRRKSDA</sequence>
<evidence type="ECO:0000256" key="5">
    <source>
        <dbReference type="ARBA" id="ARBA00022989"/>
    </source>
</evidence>